<reference evidence="3" key="1">
    <citation type="submission" date="2016-10" db="EMBL/GenBank/DDBJ databases">
        <title>Sequence of Gallionella enrichment culture.</title>
        <authorList>
            <person name="Poehlein A."/>
            <person name="Muehling M."/>
            <person name="Daniel R."/>
        </authorList>
    </citation>
    <scope>NUCLEOTIDE SEQUENCE</scope>
</reference>
<sequence length="186" mass="19186">MFSKQGRDQSGFTLIELIIFIVIVSVALTGVLTVLNITAKSSADPLLRKQALAIAEALLEEVMLQPFTYCDPDDASAATATSTAGCSTTVEAMGPDVNPNGATETRASSTDPFDNVNDYNGLSTTTNIAGGGPAKYTANISVTATDLGAITAASGNALLVSVSVNSGTETIVLEGYRTRYSPNTLP</sequence>
<evidence type="ECO:0000313" key="3">
    <source>
        <dbReference type="EMBL" id="OIR00976.1"/>
    </source>
</evidence>
<feature type="region of interest" description="Disordered" evidence="1">
    <location>
        <begin position="90"/>
        <end position="109"/>
    </location>
</feature>
<dbReference type="InterPro" id="IPR012902">
    <property type="entry name" value="N_methyl_site"/>
</dbReference>
<organism evidence="3">
    <name type="scientific">mine drainage metagenome</name>
    <dbReference type="NCBI Taxonomy" id="410659"/>
    <lineage>
        <taxon>unclassified sequences</taxon>
        <taxon>metagenomes</taxon>
        <taxon>ecological metagenomes</taxon>
    </lineage>
</organism>
<feature type="transmembrane region" description="Helical" evidence="2">
    <location>
        <begin position="12"/>
        <end position="35"/>
    </location>
</feature>
<evidence type="ECO:0000256" key="2">
    <source>
        <dbReference type="SAM" id="Phobius"/>
    </source>
</evidence>
<keyword evidence="2" id="KW-1133">Transmembrane helix</keyword>
<dbReference type="EMBL" id="MLJW01000089">
    <property type="protein sequence ID" value="OIR00976.1"/>
    <property type="molecule type" value="Genomic_DNA"/>
</dbReference>
<dbReference type="Pfam" id="PF07963">
    <property type="entry name" value="N_methyl"/>
    <property type="match status" value="1"/>
</dbReference>
<dbReference type="NCBIfam" id="TIGR02532">
    <property type="entry name" value="IV_pilin_GFxxxE"/>
    <property type="match status" value="1"/>
</dbReference>
<evidence type="ECO:0000256" key="1">
    <source>
        <dbReference type="SAM" id="MobiDB-lite"/>
    </source>
</evidence>
<protein>
    <recommendedName>
        <fullName evidence="4">MSHA pilin protein MshD</fullName>
    </recommendedName>
</protein>
<proteinExistence type="predicted"/>
<gene>
    <name evidence="3" type="ORF">GALL_169400</name>
</gene>
<dbReference type="PROSITE" id="PS00409">
    <property type="entry name" value="PROKAR_NTER_METHYL"/>
    <property type="match status" value="1"/>
</dbReference>
<keyword evidence="2" id="KW-0472">Membrane</keyword>
<accession>A0A1J5SA88</accession>
<keyword evidence="2" id="KW-0812">Transmembrane</keyword>
<dbReference type="AlphaFoldDB" id="A0A1J5SA88"/>
<evidence type="ECO:0008006" key="4">
    <source>
        <dbReference type="Google" id="ProtNLM"/>
    </source>
</evidence>
<name>A0A1J5SA88_9ZZZZ</name>
<comment type="caution">
    <text evidence="3">The sequence shown here is derived from an EMBL/GenBank/DDBJ whole genome shotgun (WGS) entry which is preliminary data.</text>
</comment>
<feature type="compositionally biased region" description="Polar residues" evidence="1">
    <location>
        <begin position="100"/>
        <end position="109"/>
    </location>
</feature>